<evidence type="ECO:0000313" key="5">
    <source>
        <dbReference type="Proteomes" id="UP000799764"/>
    </source>
</evidence>
<sequence>MTITPATHADAPSIAAIGSATFTTSFAHSMPEKDLQAYLLTSYAPSVIHAELSDTRENSFYVACLADGAVAGFLQVKHRTSDPCLPPELKLVEIHRVYVATEHHGRGIGGKLLEHALEVVRRDGESQGAWLGVWEENLRAQKFYAGFGFAEKVGRHAFTMGECVQWDEIVLFRF</sequence>
<organism evidence="4 5">
    <name type="scientific">Karstenula rhodostoma CBS 690.94</name>
    <dbReference type="NCBI Taxonomy" id="1392251"/>
    <lineage>
        <taxon>Eukaryota</taxon>
        <taxon>Fungi</taxon>
        <taxon>Dikarya</taxon>
        <taxon>Ascomycota</taxon>
        <taxon>Pezizomycotina</taxon>
        <taxon>Dothideomycetes</taxon>
        <taxon>Pleosporomycetidae</taxon>
        <taxon>Pleosporales</taxon>
        <taxon>Massarineae</taxon>
        <taxon>Didymosphaeriaceae</taxon>
        <taxon>Karstenula</taxon>
    </lineage>
</organism>
<gene>
    <name evidence="4" type="ORF">P171DRAFT_436578</name>
</gene>
<dbReference type="PANTHER" id="PTHR43877">
    <property type="entry name" value="AMINOALKYLPHOSPHONATE N-ACETYLTRANSFERASE-RELATED-RELATED"/>
    <property type="match status" value="1"/>
</dbReference>
<protein>
    <submittedName>
        <fullName evidence="4">Acyl-CoA N-acyltransferase</fullName>
    </submittedName>
</protein>
<dbReference type="CDD" id="cd04301">
    <property type="entry name" value="NAT_SF"/>
    <property type="match status" value="1"/>
</dbReference>
<dbReference type="PROSITE" id="PS51186">
    <property type="entry name" value="GNAT"/>
    <property type="match status" value="1"/>
</dbReference>
<proteinExistence type="predicted"/>
<accession>A0A9P4U6P1</accession>
<dbReference type="GO" id="GO:0016747">
    <property type="term" value="F:acyltransferase activity, transferring groups other than amino-acyl groups"/>
    <property type="evidence" value="ECO:0007669"/>
    <property type="project" value="InterPro"/>
</dbReference>
<dbReference type="Gene3D" id="3.40.630.30">
    <property type="match status" value="1"/>
</dbReference>
<evidence type="ECO:0000313" key="4">
    <source>
        <dbReference type="EMBL" id="KAF2439265.1"/>
    </source>
</evidence>
<dbReference type="EMBL" id="MU001510">
    <property type="protein sequence ID" value="KAF2439265.1"/>
    <property type="molecule type" value="Genomic_DNA"/>
</dbReference>
<keyword evidence="1" id="KW-0808">Transferase</keyword>
<dbReference type="Proteomes" id="UP000799764">
    <property type="component" value="Unassembled WGS sequence"/>
</dbReference>
<dbReference type="Pfam" id="PF00583">
    <property type="entry name" value="Acetyltransf_1"/>
    <property type="match status" value="1"/>
</dbReference>
<dbReference type="OrthoDB" id="9975416at2759"/>
<evidence type="ECO:0000256" key="1">
    <source>
        <dbReference type="ARBA" id="ARBA00022679"/>
    </source>
</evidence>
<dbReference type="AlphaFoldDB" id="A0A9P4U6P1"/>
<keyword evidence="2" id="KW-0012">Acyltransferase</keyword>
<feature type="domain" description="N-acetyltransferase" evidence="3">
    <location>
        <begin position="1"/>
        <end position="174"/>
    </location>
</feature>
<dbReference type="InterPro" id="IPR000182">
    <property type="entry name" value="GNAT_dom"/>
</dbReference>
<evidence type="ECO:0000256" key="2">
    <source>
        <dbReference type="ARBA" id="ARBA00023315"/>
    </source>
</evidence>
<dbReference type="InterPro" id="IPR050832">
    <property type="entry name" value="Bact_Acetyltransf"/>
</dbReference>
<reference evidence="4" key="1">
    <citation type="journal article" date="2020" name="Stud. Mycol.">
        <title>101 Dothideomycetes genomes: a test case for predicting lifestyles and emergence of pathogens.</title>
        <authorList>
            <person name="Haridas S."/>
            <person name="Albert R."/>
            <person name="Binder M."/>
            <person name="Bloem J."/>
            <person name="Labutti K."/>
            <person name="Salamov A."/>
            <person name="Andreopoulos B."/>
            <person name="Baker S."/>
            <person name="Barry K."/>
            <person name="Bills G."/>
            <person name="Bluhm B."/>
            <person name="Cannon C."/>
            <person name="Castanera R."/>
            <person name="Culley D."/>
            <person name="Daum C."/>
            <person name="Ezra D."/>
            <person name="Gonzalez J."/>
            <person name="Henrissat B."/>
            <person name="Kuo A."/>
            <person name="Liang C."/>
            <person name="Lipzen A."/>
            <person name="Lutzoni F."/>
            <person name="Magnuson J."/>
            <person name="Mondo S."/>
            <person name="Nolan M."/>
            <person name="Ohm R."/>
            <person name="Pangilinan J."/>
            <person name="Park H.-J."/>
            <person name="Ramirez L."/>
            <person name="Alfaro M."/>
            <person name="Sun H."/>
            <person name="Tritt A."/>
            <person name="Yoshinaga Y."/>
            <person name="Zwiers L.-H."/>
            <person name="Turgeon B."/>
            <person name="Goodwin S."/>
            <person name="Spatafora J."/>
            <person name="Crous P."/>
            <person name="Grigoriev I."/>
        </authorList>
    </citation>
    <scope>NUCLEOTIDE SEQUENCE</scope>
    <source>
        <strain evidence="4">CBS 690.94</strain>
    </source>
</reference>
<dbReference type="SUPFAM" id="SSF55729">
    <property type="entry name" value="Acyl-CoA N-acyltransferases (Nat)"/>
    <property type="match status" value="1"/>
</dbReference>
<keyword evidence="5" id="KW-1185">Reference proteome</keyword>
<name>A0A9P4U6P1_9PLEO</name>
<comment type="caution">
    <text evidence="4">The sequence shown here is derived from an EMBL/GenBank/DDBJ whole genome shotgun (WGS) entry which is preliminary data.</text>
</comment>
<dbReference type="InterPro" id="IPR016181">
    <property type="entry name" value="Acyl_CoA_acyltransferase"/>
</dbReference>
<evidence type="ECO:0000259" key="3">
    <source>
        <dbReference type="PROSITE" id="PS51186"/>
    </source>
</evidence>